<reference evidence="2 3" key="1">
    <citation type="submission" date="2015-09" db="EMBL/GenBank/DDBJ databases">
        <title>Host preference determinants of Valsa canker pathogens revealed by comparative genomics.</title>
        <authorList>
            <person name="Yin Z."/>
            <person name="Huang L."/>
        </authorList>
    </citation>
    <scope>NUCLEOTIDE SEQUENCE [LARGE SCALE GENOMIC DNA]</scope>
    <source>
        <strain evidence="2 3">YSFL</strain>
    </source>
</reference>
<sequence length="135" mass="15326">MLNNNNNYYYYNNNNNNNNDNNNINSLRHHRHHYHTLGSLYTVLHELSKPSIMLSASSQSFLFQLHSQALTVYSLVCLYLPAEPEIWPPEATNSTQTLQIPESAPQTRFPTFEPLIGPSTTDPSHLDPTSSPASR</sequence>
<name>A0A423V900_CYTCH</name>
<evidence type="ECO:0000313" key="3">
    <source>
        <dbReference type="Proteomes" id="UP000284375"/>
    </source>
</evidence>
<dbReference type="EMBL" id="LJZO01000086">
    <property type="protein sequence ID" value="ROV87314.1"/>
    <property type="molecule type" value="Genomic_DNA"/>
</dbReference>
<evidence type="ECO:0000313" key="2">
    <source>
        <dbReference type="EMBL" id="ROV87314.1"/>
    </source>
</evidence>
<comment type="caution">
    <text evidence="2">The sequence shown here is derived from an EMBL/GenBank/DDBJ whole genome shotgun (WGS) entry which is preliminary data.</text>
</comment>
<proteinExistence type="predicted"/>
<dbReference type="Proteomes" id="UP000284375">
    <property type="component" value="Unassembled WGS sequence"/>
</dbReference>
<dbReference type="AlphaFoldDB" id="A0A423V900"/>
<feature type="compositionally biased region" description="Polar residues" evidence="1">
    <location>
        <begin position="118"/>
        <end position="135"/>
    </location>
</feature>
<evidence type="ECO:0000256" key="1">
    <source>
        <dbReference type="SAM" id="MobiDB-lite"/>
    </source>
</evidence>
<gene>
    <name evidence="2" type="ORF">VSDG_09822</name>
</gene>
<keyword evidence="3" id="KW-1185">Reference proteome</keyword>
<accession>A0A423V900</accession>
<organism evidence="2 3">
    <name type="scientific">Cytospora chrysosperma</name>
    <name type="common">Cytospora canker fungus</name>
    <name type="synonym">Sphaeria chrysosperma</name>
    <dbReference type="NCBI Taxonomy" id="252740"/>
    <lineage>
        <taxon>Eukaryota</taxon>
        <taxon>Fungi</taxon>
        <taxon>Dikarya</taxon>
        <taxon>Ascomycota</taxon>
        <taxon>Pezizomycotina</taxon>
        <taxon>Sordariomycetes</taxon>
        <taxon>Sordariomycetidae</taxon>
        <taxon>Diaporthales</taxon>
        <taxon>Cytosporaceae</taxon>
        <taxon>Cytospora</taxon>
    </lineage>
</organism>
<feature type="region of interest" description="Disordered" evidence="1">
    <location>
        <begin position="108"/>
        <end position="135"/>
    </location>
</feature>
<protein>
    <submittedName>
        <fullName evidence="2">Uncharacterized protein</fullName>
    </submittedName>
</protein>